<feature type="compositionally biased region" description="Low complexity" evidence="1">
    <location>
        <begin position="79"/>
        <end position="120"/>
    </location>
</feature>
<comment type="caution">
    <text evidence="3">The sequence shown here is derived from an EMBL/GenBank/DDBJ whole genome shotgun (WGS) entry which is preliminary data.</text>
</comment>
<feature type="transmembrane region" description="Helical" evidence="2">
    <location>
        <begin position="475"/>
        <end position="498"/>
    </location>
</feature>
<protein>
    <submittedName>
        <fullName evidence="3">SPOR domain-containing protein</fullName>
    </submittedName>
</protein>
<feature type="compositionally biased region" description="Pro residues" evidence="1">
    <location>
        <begin position="447"/>
        <end position="464"/>
    </location>
</feature>
<feature type="compositionally biased region" description="Basic residues" evidence="1">
    <location>
        <begin position="7"/>
        <end position="17"/>
    </location>
</feature>
<evidence type="ECO:0000313" key="3">
    <source>
        <dbReference type="EMBL" id="MFC4828780.1"/>
    </source>
</evidence>
<feature type="region of interest" description="Disordered" evidence="1">
    <location>
        <begin position="58"/>
        <end position="170"/>
    </location>
</feature>
<dbReference type="RefSeq" id="WP_204391993.1">
    <property type="nucleotide sequence ID" value="NZ_JAFBBW010000001.1"/>
</dbReference>
<evidence type="ECO:0000313" key="4">
    <source>
        <dbReference type="Proteomes" id="UP001595960"/>
    </source>
</evidence>
<evidence type="ECO:0000256" key="1">
    <source>
        <dbReference type="SAM" id="MobiDB-lite"/>
    </source>
</evidence>
<organism evidence="3 4">
    <name type="scientific">Agromyces aurantiacus</name>
    <dbReference type="NCBI Taxonomy" id="165814"/>
    <lineage>
        <taxon>Bacteria</taxon>
        <taxon>Bacillati</taxon>
        <taxon>Actinomycetota</taxon>
        <taxon>Actinomycetes</taxon>
        <taxon>Micrococcales</taxon>
        <taxon>Microbacteriaceae</taxon>
        <taxon>Agromyces</taxon>
    </lineage>
</organism>
<evidence type="ECO:0000256" key="2">
    <source>
        <dbReference type="SAM" id="Phobius"/>
    </source>
</evidence>
<keyword evidence="2" id="KW-0812">Transmembrane</keyword>
<accession>A0ABV9R599</accession>
<name>A0ABV9R599_9MICO</name>
<feature type="compositionally biased region" description="Low complexity" evidence="1">
    <location>
        <begin position="127"/>
        <end position="158"/>
    </location>
</feature>
<keyword evidence="4" id="KW-1185">Reference proteome</keyword>
<dbReference type="EMBL" id="JBHSJC010000001">
    <property type="protein sequence ID" value="MFC4828780.1"/>
    <property type="molecule type" value="Genomic_DNA"/>
</dbReference>
<sequence length="510" mass="53464">MNTRIRGALRRAGRPHGPHPEDDATTVRRSWRTTLAATAVAALALAGVTAIAGPAAAEEVADPAAVQSTQPAQDQATDPTTPAEQPVAEEPAAEPSTPVEEPAAEVPAEQPADAPAEAAPPADPPAEEAAPPAEEAEVPAEAAEVATDAPKAAAAKDVQTQLVPPGEEPVDKVTLCHRTGSYSNPYVVITPAANSVVGGQPSAVGHGEEHMGPIFYPEIPKHTEWGDIVPSFYYEEDGQVQFFPGLNWDSEGQLVYENDCMIEIPTPEVELEYETCVYYTPPFLTVYLYGLMENLDYRLTVENQDGVVDVQMISDTEGDTSFTWDPIPGGDYTVTLEQSFSGGEWEVVDEQMFTVEDCPVLDVTATGKGCITGQNGEGLVSISGMIVDEDYDWTLTGPGAPVSDTLTAPSESLDVPFGNLPPGDYEFMITWTGDDSITASAAFTVEPCPPAPPKPPAPPAPHVPSAPTGLAETGAAGTGGLLTAAMILLGLGGAALVARRIRTALARAEE</sequence>
<keyword evidence="2" id="KW-0472">Membrane</keyword>
<feature type="compositionally biased region" description="Polar residues" evidence="1">
    <location>
        <begin position="66"/>
        <end position="78"/>
    </location>
</feature>
<feature type="region of interest" description="Disordered" evidence="1">
    <location>
        <begin position="447"/>
        <end position="471"/>
    </location>
</feature>
<gene>
    <name evidence="3" type="ORF">ACFPER_08285</name>
</gene>
<feature type="region of interest" description="Disordered" evidence="1">
    <location>
        <begin position="1"/>
        <end position="29"/>
    </location>
</feature>
<keyword evidence="2" id="KW-1133">Transmembrane helix</keyword>
<reference evidence="4" key="1">
    <citation type="journal article" date="2019" name="Int. J. Syst. Evol. Microbiol.">
        <title>The Global Catalogue of Microorganisms (GCM) 10K type strain sequencing project: providing services to taxonomists for standard genome sequencing and annotation.</title>
        <authorList>
            <consortium name="The Broad Institute Genomics Platform"/>
            <consortium name="The Broad Institute Genome Sequencing Center for Infectious Disease"/>
            <person name="Wu L."/>
            <person name="Ma J."/>
        </authorList>
    </citation>
    <scope>NUCLEOTIDE SEQUENCE [LARGE SCALE GENOMIC DNA]</scope>
    <source>
        <strain evidence="4">CGMCC 1.12192</strain>
    </source>
</reference>
<proteinExistence type="predicted"/>
<dbReference type="Proteomes" id="UP001595960">
    <property type="component" value="Unassembled WGS sequence"/>
</dbReference>